<evidence type="ECO:0000256" key="4">
    <source>
        <dbReference type="ARBA" id="ARBA00022989"/>
    </source>
</evidence>
<feature type="transmembrane region" description="Helical" evidence="6">
    <location>
        <begin position="495"/>
        <end position="513"/>
    </location>
</feature>
<dbReference type="InterPro" id="IPR004797">
    <property type="entry name" value="Competence_ComEC/Rec2"/>
</dbReference>
<evidence type="ECO:0000256" key="3">
    <source>
        <dbReference type="ARBA" id="ARBA00022692"/>
    </source>
</evidence>
<reference evidence="8 9" key="1">
    <citation type="submission" date="2018-05" db="EMBL/GenBank/DDBJ databases">
        <title>Genome Sequence of an Efficient Indole-Degrading Bacterium, Alcaligenes sp.YBY.</title>
        <authorList>
            <person name="Yang B."/>
        </authorList>
    </citation>
    <scope>NUCLEOTIDE SEQUENCE [LARGE SCALE GENOMIC DNA]</scope>
    <source>
        <strain evidence="8 9">YBY</strain>
    </source>
</reference>
<dbReference type="InterPro" id="IPR035681">
    <property type="entry name" value="ComA-like_MBL"/>
</dbReference>
<dbReference type="InterPro" id="IPR001279">
    <property type="entry name" value="Metallo-B-lactamas"/>
</dbReference>
<evidence type="ECO:0000313" key="8">
    <source>
        <dbReference type="EMBL" id="PWE13307.1"/>
    </source>
</evidence>
<evidence type="ECO:0000256" key="1">
    <source>
        <dbReference type="ARBA" id="ARBA00004651"/>
    </source>
</evidence>
<evidence type="ECO:0000256" key="2">
    <source>
        <dbReference type="ARBA" id="ARBA00022475"/>
    </source>
</evidence>
<dbReference type="Pfam" id="PF03772">
    <property type="entry name" value="Competence"/>
    <property type="match status" value="1"/>
</dbReference>
<dbReference type="EMBL" id="QEXO01000004">
    <property type="protein sequence ID" value="PWE13307.1"/>
    <property type="molecule type" value="Genomic_DNA"/>
</dbReference>
<dbReference type="PANTHER" id="PTHR30619">
    <property type="entry name" value="DNA INTERNALIZATION/COMPETENCE PROTEIN COMEC/REC2"/>
    <property type="match status" value="1"/>
</dbReference>
<protein>
    <submittedName>
        <fullName evidence="8">DNA internalization-related competence protein ComEC/Rec2</fullName>
    </submittedName>
</protein>
<dbReference type="Pfam" id="PF13567">
    <property type="entry name" value="DUF4131"/>
    <property type="match status" value="1"/>
</dbReference>
<proteinExistence type="predicted"/>
<dbReference type="InterPro" id="IPR025405">
    <property type="entry name" value="DUF4131"/>
</dbReference>
<feature type="domain" description="Metallo-beta-lactamase" evidence="7">
    <location>
        <begin position="552"/>
        <end position="738"/>
    </location>
</feature>
<dbReference type="InterPro" id="IPR052159">
    <property type="entry name" value="Competence_DNA_uptake"/>
</dbReference>
<evidence type="ECO:0000256" key="5">
    <source>
        <dbReference type="ARBA" id="ARBA00023136"/>
    </source>
</evidence>
<sequence length="822" mass="90723">MLGRACLAAFVAAATFTHFLKPSYLALPVWPWLGAAVLSILLAQRFSFAYVLVFACLGAGYSVWHIQDRLAQSVPVADINKVSRVELEIQSLVQAGSNYRQFQARVLNSQPPGLPEQILVRWTAAQGHRSLYREPAVQNFPELMPGQRWRMSLLVRPPQGARNPHGFDAERHAIIQGWRAVGSVRGQPQQVDFDPAQSWPTWTERLRHHLRSVLMPYVQERRWGGVMLALSLGDQASIAASDWLIFNRSGLTHLVSISGTHVTFLAVLLAAWVSWCWRRIRWGRWVLAEQIPAQVAATWVGIAGAGAYCVVAGWGVPAQRTFLMLLVLGVCRIRGLHLGASRTLLIAALCVVLHDPWAGLTTGFYLSFAAVSVLFAFGSLMGQVPQPGSWWQRWGRRVWFATQLQVLITLALLPALAPLFHEISLASLPANAYAITLIGSVVTPLVLLLLILAALQAPPVWCESVAYLAHTVLDFTMQPTVWLAERSLASMPVPAQHWAWTVLALLGVLLLLLPKGFVSRLSDLSLLVPALALRPSLLQEGDWDLFALDIGQGSAVVLRTRNQVLLFDVGNRYGPDSDEGKRSIAPWLKAKGIGQIDTLVLSHADMDHVGGTRSVLRAVPVSRSYSSFDLDAHLNREERLLGLATGSTTRPAQALRCEQDVSWEVDGVRFRFWWPPADEASFKAVYGREEDKNAISCVLEVQGARHSALLLGDAGVAQEQAIVAAGLGPIDVVVVGHHGSRTSSGAHFVKHIQAGLAIAQLGWWNRFSHPHPLVQARWERSGALFLRTDQWGALTVESRPSALYYFGERDRYARYWQPPAPP</sequence>
<dbReference type="InterPro" id="IPR004477">
    <property type="entry name" value="ComEC_N"/>
</dbReference>
<keyword evidence="5 6" id="KW-0472">Membrane</keyword>
<evidence type="ECO:0000259" key="7">
    <source>
        <dbReference type="SMART" id="SM00849"/>
    </source>
</evidence>
<dbReference type="InterPro" id="IPR036866">
    <property type="entry name" value="RibonucZ/Hydroxyglut_hydro"/>
</dbReference>
<keyword evidence="4 6" id="KW-1133">Transmembrane helix</keyword>
<dbReference type="SUPFAM" id="SSF56281">
    <property type="entry name" value="Metallo-hydrolase/oxidoreductase"/>
    <property type="match status" value="1"/>
</dbReference>
<keyword evidence="3 6" id="KW-0812">Transmembrane</keyword>
<dbReference type="CDD" id="cd07731">
    <property type="entry name" value="ComA-like_MBL-fold"/>
    <property type="match status" value="1"/>
</dbReference>
<dbReference type="Pfam" id="PF00753">
    <property type="entry name" value="Lactamase_B"/>
    <property type="match status" value="1"/>
</dbReference>
<dbReference type="PANTHER" id="PTHR30619:SF1">
    <property type="entry name" value="RECOMBINATION PROTEIN 2"/>
    <property type="match status" value="1"/>
</dbReference>
<feature type="transmembrane region" description="Helical" evidence="6">
    <location>
        <begin position="46"/>
        <end position="64"/>
    </location>
</feature>
<comment type="subcellular location">
    <subcellularLocation>
        <location evidence="1">Cell membrane</location>
        <topology evidence="1">Multi-pass membrane protein</topology>
    </subcellularLocation>
</comment>
<comment type="caution">
    <text evidence="8">The sequence shown here is derived from an EMBL/GenBank/DDBJ whole genome shotgun (WGS) entry which is preliminary data.</text>
</comment>
<dbReference type="RefSeq" id="WP_109089573.1">
    <property type="nucleotide sequence ID" value="NZ_QEXO01000004.1"/>
</dbReference>
<dbReference type="SMART" id="SM00849">
    <property type="entry name" value="Lactamase_B"/>
    <property type="match status" value="1"/>
</dbReference>
<evidence type="ECO:0000313" key="9">
    <source>
        <dbReference type="Proteomes" id="UP000245216"/>
    </source>
</evidence>
<dbReference type="STRING" id="511.UZ73_17060"/>
<dbReference type="Gene3D" id="3.60.15.10">
    <property type="entry name" value="Ribonuclease Z/Hydroxyacylglutathione hydrolase-like"/>
    <property type="match status" value="1"/>
</dbReference>
<keyword evidence="2" id="KW-1003">Cell membrane</keyword>
<feature type="transmembrane region" description="Helical" evidence="6">
    <location>
        <begin position="251"/>
        <end position="275"/>
    </location>
</feature>
<name>A0A2U2BH55_ALCFA</name>
<reference evidence="8 9" key="2">
    <citation type="submission" date="2018-05" db="EMBL/GenBank/DDBJ databases">
        <authorList>
            <person name="Lanie J.A."/>
            <person name="Ng W.-L."/>
            <person name="Kazmierczak K.M."/>
            <person name="Andrzejewski T.M."/>
            <person name="Davidsen T.M."/>
            <person name="Wayne K.J."/>
            <person name="Tettelin H."/>
            <person name="Glass J.I."/>
            <person name="Rusch D."/>
            <person name="Podicherti R."/>
            <person name="Tsui H.-C.T."/>
            <person name="Winkler M.E."/>
        </authorList>
    </citation>
    <scope>NUCLEOTIDE SEQUENCE [LARGE SCALE GENOMIC DNA]</scope>
    <source>
        <strain evidence="8 9">YBY</strain>
    </source>
</reference>
<organism evidence="8 9">
    <name type="scientific">Alcaligenes faecalis</name>
    <dbReference type="NCBI Taxonomy" id="511"/>
    <lineage>
        <taxon>Bacteria</taxon>
        <taxon>Pseudomonadati</taxon>
        <taxon>Pseudomonadota</taxon>
        <taxon>Betaproteobacteria</taxon>
        <taxon>Burkholderiales</taxon>
        <taxon>Alcaligenaceae</taxon>
        <taxon>Alcaligenes</taxon>
    </lineage>
</organism>
<evidence type="ECO:0000256" key="6">
    <source>
        <dbReference type="SAM" id="Phobius"/>
    </source>
</evidence>
<dbReference type="GO" id="GO:0030420">
    <property type="term" value="P:establishment of competence for transformation"/>
    <property type="evidence" value="ECO:0007669"/>
    <property type="project" value="InterPro"/>
</dbReference>
<feature type="transmembrane region" description="Helical" evidence="6">
    <location>
        <begin position="322"/>
        <end position="345"/>
    </location>
</feature>
<dbReference type="GO" id="GO:0005886">
    <property type="term" value="C:plasma membrane"/>
    <property type="evidence" value="ECO:0007669"/>
    <property type="project" value="UniProtKB-SubCell"/>
</dbReference>
<feature type="transmembrane region" description="Helical" evidence="6">
    <location>
        <begin position="432"/>
        <end position="455"/>
    </location>
</feature>
<dbReference type="NCBIfam" id="TIGR00360">
    <property type="entry name" value="ComEC_N-term"/>
    <property type="match status" value="1"/>
</dbReference>
<accession>A0A2U2BH55</accession>
<dbReference type="AlphaFoldDB" id="A0A2U2BH55"/>
<feature type="transmembrane region" description="Helical" evidence="6">
    <location>
        <begin position="357"/>
        <end position="378"/>
    </location>
</feature>
<gene>
    <name evidence="8" type="ORF">DF183_15965</name>
</gene>
<dbReference type="NCBIfam" id="TIGR00361">
    <property type="entry name" value="ComEC_Rec2"/>
    <property type="match status" value="1"/>
</dbReference>
<feature type="transmembrane region" description="Helical" evidence="6">
    <location>
        <begin position="296"/>
        <end position="316"/>
    </location>
</feature>
<dbReference type="Proteomes" id="UP000245216">
    <property type="component" value="Unassembled WGS sequence"/>
</dbReference>
<feature type="transmembrane region" description="Helical" evidence="6">
    <location>
        <begin position="398"/>
        <end position="420"/>
    </location>
</feature>